<organism evidence="7 11">
    <name type="scientific">Aphanomyces astaci</name>
    <name type="common">Crayfish plague agent</name>
    <dbReference type="NCBI Taxonomy" id="112090"/>
    <lineage>
        <taxon>Eukaryota</taxon>
        <taxon>Sar</taxon>
        <taxon>Stramenopiles</taxon>
        <taxon>Oomycota</taxon>
        <taxon>Saprolegniomycetes</taxon>
        <taxon>Saprolegniales</taxon>
        <taxon>Verrucalvaceae</taxon>
        <taxon>Aphanomyces</taxon>
    </lineage>
</organism>
<keyword evidence="2" id="KW-0812">Transmembrane</keyword>
<gene>
    <name evidence="9" type="ORF">DYB30_004757</name>
    <name evidence="10" type="ORF">DYB31_003065</name>
    <name evidence="7" type="ORF">DYB36_004562</name>
    <name evidence="8" type="ORF">DYB38_008177</name>
</gene>
<sequence length="343" mass="38892">MSRVLTVAGGLVVLAAAVAAASAALNQTADAGARVSWEEALGRIDRLEFLLPYWQYMLDNYSSFTINTGLTFALHQICYFGTWVPYLLLDFFPIFHKYKIQPKQDNTWPGTYKCLKLLAFNHVFVQLPMMVSSDNSLKMLGFGMEAPLPSLTTIVWQVLVSAVLEDFYNYWAHRLLHWKRIYKYIHKVHHEYAAPFGITAEYAHPAETLILGIGTFLGPFLLTRHLLTLWVWMCVRVIQSVDSHCGYELPWSPTRFLPFWGGAVHHDYHHEKFDVNYASFFTVWDYVFGTDGAFRDAQHAKVLAGTSQWSDIFTKLGLVKYNTVGAKKTSAASSKTTGKAKVA</sequence>
<dbReference type="GO" id="GO:0008610">
    <property type="term" value="P:lipid biosynthetic process"/>
    <property type="evidence" value="ECO:0007669"/>
    <property type="project" value="InterPro"/>
</dbReference>
<dbReference type="EMBL" id="QUTC01004868">
    <property type="protein sequence ID" value="RHY61893.1"/>
    <property type="molecule type" value="Genomic_DNA"/>
</dbReference>
<evidence type="ECO:0000313" key="10">
    <source>
        <dbReference type="EMBL" id="RHZ30905.1"/>
    </source>
</evidence>
<evidence type="ECO:0000313" key="13">
    <source>
        <dbReference type="Proteomes" id="UP000266196"/>
    </source>
</evidence>
<dbReference type="GO" id="GO:0016020">
    <property type="term" value="C:membrane"/>
    <property type="evidence" value="ECO:0007669"/>
    <property type="project" value="UniProtKB-SubCell"/>
</dbReference>
<protein>
    <recommendedName>
        <fullName evidence="6">Fatty acid hydroxylase domain-containing protein</fullName>
    </recommendedName>
</protein>
<dbReference type="AlphaFoldDB" id="A0A397AUN9"/>
<evidence type="ECO:0000256" key="2">
    <source>
        <dbReference type="ARBA" id="ARBA00022692"/>
    </source>
</evidence>
<evidence type="ECO:0000313" key="7">
    <source>
        <dbReference type="EMBL" id="RHY10666.1"/>
    </source>
</evidence>
<dbReference type="Proteomes" id="UP000265427">
    <property type="component" value="Unassembled WGS sequence"/>
</dbReference>
<name>A0A397AUN9_APHAT</name>
<keyword evidence="3" id="KW-1133">Transmembrane helix</keyword>
<dbReference type="EMBL" id="QUSZ01005233">
    <property type="protein sequence ID" value="RHY10666.1"/>
    <property type="molecule type" value="Genomic_DNA"/>
</dbReference>
<dbReference type="EMBL" id="QUTE01006986">
    <property type="protein sequence ID" value="RHZ30905.1"/>
    <property type="molecule type" value="Genomic_DNA"/>
</dbReference>
<feature type="domain" description="Fatty acid hydroxylase" evidence="6">
    <location>
        <begin position="159"/>
        <end position="290"/>
    </location>
</feature>
<dbReference type="VEuPathDB" id="FungiDB:H257_02681"/>
<dbReference type="EMBL" id="QUTD01005103">
    <property type="protein sequence ID" value="RHY64112.1"/>
    <property type="molecule type" value="Genomic_DNA"/>
</dbReference>
<evidence type="ECO:0000313" key="12">
    <source>
        <dbReference type="Proteomes" id="UP000265716"/>
    </source>
</evidence>
<evidence type="ECO:0000259" key="6">
    <source>
        <dbReference type="Pfam" id="PF04116"/>
    </source>
</evidence>
<dbReference type="GO" id="GO:0005506">
    <property type="term" value="F:iron ion binding"/>
    <property type="evidence" value="ECO:0007669"/>
    <property type="project" value="InterPro"/>
</dbReference>
<evidence type="ECO:0000256" key="3">
    <source>
        <dbReference type="ARBA" id="ARBA00022989"/>
    </source>
</evidence>
<comment type="subcellular location">
    <subcellularLocation>
        <location evidence="1">Membrane</location>
    </subcellularLocation>
</comment>
<dbReference type="Proteomes" id="UP000266643">
    <property type="component" value="Unassembled WGS sequence"/>
</dbReference>
<proteinExistence type="predicted"/>
<reference evidence="11 12" key="1">
    <citation type="submission" date="2018-08" db="EMBL/GenBank/DDBJ databases">
        <title>Aphanomyces genome sequencing and annotation.</title>
        <authorList>
            <person name="Minardi D."/>
            <person name="Oidtmann B."/>
            <person name="Van Der Giezen M."/>
            <person name="Studholme D.J."/>
        </authorList>
    </citation>
    <scope>NUCLEOTIDE SEQUENCE [LARGE SCALE GENOMIC DNA]</scope>
    <source>
        <strain evidence="10 13">197901</strain>
        <strain evidence="9 14">D2</strain>
        <strain evidence="7 11">Kv</strain>
        <strain evidence="8 12">SA</strain>
    </source>
</reference>
<evidence type="ECO:0000313" key="14">
    <source>
        <dbReference type="Proteomes" id="UP000266643"/>
    </source>
</evidence>
<evidence type="ECO:0000313" key="11">
    <source>
        <dbReference type="Proteomes" id="UP000265427"/>
    </source>
</evidence>
<dbReference type="Proteomes" id="UP000266196">
    <property type="component" value="Unassembled WGS sequence"/>
</dbReference>
<dbReference type="Proteomes" id="UP000265716">
    <property type="component" value="Unassembled WGS sequence"/>
</dbReference>
<dbReference type="InterPro" id="IPR006694">
    <property type="entry name" value="Fatty_acid_hydroxylase"/>
</dbReference>
<dbReference type="PANTHER" id="PTHR11863">
    <property type="entry name" value="STEROL DESATURASE"/>
    <property type="match status" value="1"/>
</dbReference>
<evidence type="ECO:0000313" key="9">
    <source>
        <dbReference type="EMBL" id="RHY64112.1"/>
    </source>
</evidence>
<accession>A0A397AUN9</accession>
<feature type="chain" id="PRO_5035556970" description="Fatty acid hydroxylase domain-containing protein" evidence="5">
    <location>
        <begin position="24"/>
        <end position="343"/>
    </location>
</feature>
<evidence type="ECO:0000256" key="1">
    <source>
        <dbReference type="ARBA" id="ARBA00004370"/>
    </source>
</evidence>
<feature type="signal peptide" evidence="5">
    <location>
        <begin position="1"/>
        <end position="23"/>
    </location>
</feature>
<dbReference type="GO" id="GO:0016491">
    <property type="term" value="F:oxidoreductase activity"/>
    <property type="evidence" value="ECO:0007669"/>
    <property type="project" value="InterPro"/>
</dbReference>
<evidence type="ECO:0000256" key="4">
    <source>
        <dbReference type="ARBA" id="ARBA00023136"/>
    </source>
</evidence>
<dbReference type="Pfam" id="PF04116">
    <property type="entry name" value="FA_hydroxylase"/>
    <property type="match status" value="1"/>
</dbReference>
<comment type="caution">
    <text evidence="7">The sequence shown here is derived from an EMBL/GenBank/DDBJ whole genome shotgun (WGS) entry which is preliminary data.</text>
</comment>
<evidence type="ECO:0000313" key="8">
    <source>
        <dbReference type="EMBL" id="RHY61893.1"/>
    </source>
</evidence>
<evidence type="ECO:0000256" key="5">
    <source>
        <dbReference type="SAM" id="SignalP"/>
    </source>
</evidence>
<keyword evidence="5" id="KW-0732">Signal</keyword>
<dbReference type="InterPro" id="IPR050307">
    <property type="entry name" value="Sterol_Desaturase_Related"/>
</dbReference>
<keyword evidence="4" id="KW-0472">Membrane</keyword>